<keyword evidence="1" id="KW-1133">Transmembrane helix</keyword>
<keyword evidence="1" id="KW-0472">Membrane</keyword>
<dbReference type="EMBL" id="SJPO01000005">
    <property type="protein sequence ID" value="TWT77118.1"/>
    <property type="molecule type" value="Genomic_DNA"/>
</dbReference>
<organism evidence="2 3">
    <name type="scientific">Posidoniimonas polymericola</name>
    <dbReference type="NCBI Taxonomy" id="2528002"/>
    <lineage>
        <taxon>Bacteria</taxon>
        <taxon>Pseudomonadati</taxon>
        <taxon>Planctomycetota</taxon>
        <taxon>Planctomycetia</taxon>
        <taxon>Pirellulales</taxon>
        <taxon>Lacipirellulaceae</taxon>
        <taxon>Posidoniimonas</taxon>
    </lineage>
</organism>
<name>A0A5C5YQN7_9BACT</name>
<keyword evidence="3" id="KW-1185">Reference proteome</keyword>
<comment type="caution">
    <text evidence="2">The sequence shown here is derived from an EMBL/GenBank/DDBJ whole genome shotgun (WGS) entry which is preliminary data.</text>
</comment>
<protein>
    <submittedName>
        <fullName evidence="2">Uncharacterized protein</fullName>
    </submittedName>
</protein>
<dbReference type="AlphaFoldDB" id="A0A5C5YQN7"/>
<evidence type="ECO:0000313" key="2">
    <source>
        <dbReference type="EMBL" id="TWT77118.1"/>
    </source>
</evidence>
<gene>
    <name evidence="2" type="ORF">Pla123a_25490</name>
</gene>
<proteinExistence type="predicted"/>
<sequence>METPSNLGSAPMKRLNWKNAIYYGEVFGFVFAWAVGLVIALSSSRDGSAAQDTNTVVAAGATPRAID</sequence>
<feature type="transmembrane region" description="Helical" evidence="1">
    <location>
        <begin position="20"/>
        <end position="41"/>
    </location>
</feature>
<keyword evidence="1" id="KW-0812">Transmembrane</keyword>
<accession>A0A5C5YQN7</accession>
<reference evidence="2 3" key="1">
    <citation type="submission" date="2019-02" db="EMBL/GenBank/DDBJ databases">
        <title>Deep-cultivation of Planctomycetes and their phenomic and genomic characterization uncovers novel biology.</title>
        <authorList>
            <person name="Wiegand S."/>
            <person name="Jogler M."/>
            <person name="Boedeker C."/>
            <person name="Pinto D."/>
            <person name="Vollmers J."/>
            <person name="Rivas-Marin E."/>
            <person name="Kohn T."/>
            <person name="Peeters S.H."/>
            <person name="Heuer A."/>
            <person name="Rast P."/>
            <person name="Oberbeckmann S."/>
            <person name="Bunk B."/>
            <person name="Jeske O."/>
            <person name="Meyerdierks A."/>
            <person name="Storesund J.E."/>
            <person name="Kallscheuer N."/>
            <person name="Luecker S."/>
            <person name="Lage O.M."/>
            <person name="Pohl T."/>
            <person name="Merkel B.J."/>
            <person name="Hornburger P."/>
            <person name="Mueller R.-W."/>
            <person name="Bruemmer F."/>
            <person name="Labrenz M."/>
            <person name="Spormann A.M."/>
            <person name="Op Den Camp H."/>
            <person name="Overmann J."/>
            <person name="Amann R."/>
            <person name="Jetten M.S.M."/>
            <person name="Mascher T."/>
            <person name="Medema M.H."/>
            <person name="Devos D.P."/>
            <person name="Kaster A.-K."/>
            <person name="Ovreas L."/>
            <person name="Rohde M."/>
            <person name="Galperin M.Y."/>
            <person name="Jogler C."/>
        </authorList>
    </citation>
    <scope>NUCLEOTIDE SEQUENCE [LARGE SCALE GENOMIC DNA]</scope>
    <source>
        <strain evidence="2 3">Pla123a</strain>
    </source>
</reference>
<evidence type="ECO:0000256" key="1">
    <source>
        <dbReference type="SAM" id="Phobius"/>
    </source>
</evidence>
<evidence type="ECO:0000313" key="3">
    <source>
        <dbReference type="Proteomes" id="UP000318478"/>
    </source>
</evidence>
<dbReference type="Proteomes" id="UP000318478">
    <property type="component" value="Unassembled WGS sequence"/>
</dbReference>